<reference evidence="2 3" key="1">
    <citation type="submission" date="2019-03" db="EMBL/GenBank/DDBJ databases">
        <title>First draft genome of Liparis tanakae, snailfish: a comprehensive survey of snailfish specific genes.</title>
        <authorList>
            <person name="Kim W."/>
            <person name="Song I."/>
            <person name="Jeong J.-H."/>
            <person name="Kim D."/>
            <person name="Kim S."/>
            <person name="Ryu S."/>
            <person name="Song J.Y."/>
            <person name="Lee S.K."/>
        </authorList>
    </citation>
    <scope>NUCLEOTIDE SEQUENCE [LARGE SCALE GENOMIC DNA]</scope>
    <source>
        <tissue evidence="2">Muscle</tissue>
    </source>
</reference>
<sequence length="64" mass="7719">MFFQEPAPRNLERIQSLQLHNKRRVRRRLEVERKRGRQENEECQLRGLLPPPGGWRDVAERDVA</sequence>
<protein>
    <submittedName>
        <fullName evidence="2">Uncharacterized protein</fullName>
    </submittedName>
</protein>
<dbReference type="AlphaFoldDB" id="A0A4Z2J4Q7"/>
<feature type="region of interest" description="Disordered" evidence="1">
    <location>
        <begin position="36"/>
        <end position="64"/>
    </location>
</feature>
<evidence type="ECO:0000313" key="3">
    <source>
        <dbReference type="Proteomes" id="UP000314294"/>
    </source>
</evidence>
<accession>A0A4Z2J4Q7</accession>
<keyword evidence="3" id="KW-1185">Reference proteome</keyword>
<dbReference type="EMBL" id="SRLO01000022">
    <property type="protein sequence ID" value="TNN85189.1"/>
    <property type="molecule type" value="Genomic_DNA"/>
</dbReference>
<evidence type="ECO:0000313" key="2">
    <source>
        <dbReference type="EMBL" id="TNN85189.1"/>
    </source>
</evidence>
<name>A0A4Z2J4Q7_9TELE</name>
<dbReference type="Proteomes" id="UP000314294">
    <property type="component" value="Unassembled WGS sequence"/>
</dbReference>
<organism evidence="2 3">
    <name type="scientific">Liparis tanakae</name>
    <name type="common">Tanaka's snailfish</name>
    <dbReference type="NCBI Taxonomy" id="230148"/>
    <lineage>
        <taxon>Eukaryota</taxon>
        <taxon>Metazoa</taxon>
        <taxon>Chordata</taxon>
        <taxon>Craniata</taxon>
        <taxon>Vertebrata</taxon>
        <taxon>Euteleostomi</taxon>
        <taxon>Actinopterygii</taxon>
        <taxon>Neopterygii</taxon>
        <taxon>Teleostei</taxon>
        <taxon>Neoteleostei</taxon>
        <taxon>Acanthomorphata</taxon>
        <taxon>Eupercaria</taxon>
        <taxon>Perciformes</taxon>
        <taxon>Cottioidei</taxon>
        <taxon>Cottales</taxon>
        <taxon>Liparidae</taxon>
        <taxon>Liparis</taxon>
    </lineage>
</organism>
<comment type="caution">
    <text evidence="2">The sequence shown here is derived from an EMBL/GenBank/DDBJ whole genome shotgun (WGS) entry which is preliminary data.</text>
</comment>
<evidence type="ECO:0000256" key="1">
    <source>
        <dbReference type="SAM" id="MobiDB-lite"/>
    </source>
</evidence>
<gene>
    <name evidence="2" type="ORF">EYF80_004539</name>
</gene>
<proteinExistence type="predicted"/>